<evidence type="ECO:0000313" key="4">
    <source>
        <dbReference type="Proteomes" id="UP000263993"/>
    </source>
</evidence>
<dbReference type="AlphaFoldDB" id="A0A371B8V0"/>
<evidence type="ECO:0000259" key="2">
    <source>
        <dbReference type="PROSITE" id="PS50110"/>
    </source>
</evidence>
<evidence type="ECO:0000313" key="3">
    <source>
        <dbReference type="EMBL" id="RDV04029.1"/>
    </source>
</evidence>
<feature type="domain" description="Response regulatory" evidence="2">
    <location>
        <begin position="28"/>
        <end position="140"/>
    </location>
</feature>
<dbReference type="Gene3D" id="3.40.50.2300">
    <property type="match status" value="1"/>
</dbReference>
<comment type="caution">
    <text evidence="3">The sequence shown here is derived from an EMBL/GenBank/DDBJ whole genome shotgun (WGS) entry which is preliminary data.</text>
</comment>
<dbReference type="InterPro" id="IPR011006">
    <property type="entry name" value="CheY-like_superfamily"/>
</dbReference>
<proteinExistence type="predicted"/>
<gene>
    <name evidence="3" type="ORF">DXH78_05165</name>
</gene>
<dbReference type="SMART" id="SM00448">
    <property type="entry name" value="REC"/>
    <property type="match status" value="1"/>
</dbReference>
<organism evidence="3 4">
    <name type="scientific">Undibacter mobilis</name>
    <dbReference type="NCBI Taxonomy" id="2292256"/>
    <lineage>
        <taxon>Bacteria</taxon>
        <taxon>Pseudomonadati</taxon>
        <taxon>Pseudomonadota</taxon>
        <taxon>Alphaproteobacteria</taxon>
        <taxon>Hyphomicrobiales</taxon>
        <taxon>Nitrobacteraceae</taxon>
        <taxon>Undibacter</taxon>
    </lineage>
</organism>
<dbReference type="PROSITE" id="PS50110">
    <property type="entry name" value="RESPONSE_REGULATORY"/>
    <property type="match status" value="1"/>
</dbReference>
<protein>
    <submittedName>
        <fullName evidence="3">Response regulator</fullName>
    </submittedName>
</protein>
<dbReference type="InterPro" id="IPR001789">
    <property type="entry name" value="Sig_transdc_resp-reg_receiver"/>
</dbReference>
<keyword evidence="1" id="KW-0597">Phosphoprotein</keyword>
<dbReference type="EMBL" id="QRGO01000001">
    <property type="protein sequence ID" value="RDV04029.1"/>
    <property type="molecule type" value="Genomic_DNA"/>
</dbReference>
<accession>A0A371B8V0</accession>
<keyword evidence="4" id="KW-1185">Reference proteome</keyword>
<name>A0A371B8V0_9BRAD</name>
<feature type="modified residue" description="4-aspartylphosphate" evidence="1">
    <location>
        <position position="78"/>
    </location>
</feature>
<dbReference type="SUPFAM" id="SSF52172">
    <property type="entry name" value="CheY-like"/>
    <property type="match status" value="1"/>
</dbReference>
<dbReference type="Proteomes" id="UP000263993">
    <property type="component" value="Unassembled WGS sequence"/>
</dbReference>
<reference evidence="4" key="1">
    <citation type="submission" date="2018-08" db="EMBL/GenBank/DDBJ databases">
        <authorList>
            <person name="Kim S.-J."/>
            <person name="Jung G.-Y."/>
        </authorList>
    </citation>
    <scope>NUCLEOTIDE SEQUENCE [LARGE SCALE GENOMIC DNA]</scope>
    <source>
        <strain evidence="4">GY_H</strain>
    </source>
</reference>
<sequence>MGQALGSIQEPRKVVIVSSSERPLAGKRGLVVDDEFLIALDLEALLQDSGADVVCEGSPEKAREALDAAGSFDFAIVDLHIGGGIDSGLSVAALLRERGIPFVFLSGMSNNDPQVTRFNVPLVEKPYRPEVLVRTVAKVLAAGG</sequence>
<evidence type="ECO:0000256" key="1">
    <source>
        <dbReference type="PROSITE-ProRule" id="PRU00169"/>
    </source>
</evidence>
<dbReference type="OrthoDB" id="582170at2"/>
<dbReference type="GO" id="GO:0000160">
    <property type="term" value="P:phosphorelay signal transduction system"/>
    <property type="evidence" value="ECO:0007669"/>
    <property type="project" value="InterPro"/>
</dbReference>